<comment type="caution">
    <text evidence="13">The sequence shown here is derived from an EMBL/GenBank/DDBJ whole genome shotgun (WGS) entry which is preliminary data.</text>
</comment>
<evidence type="ECO:0000256" key="2">
    <source>
        <dbReference type="ARBA" id="ARBA00022448"/>
    </source>
</evidence>
<keyword evidence="10" id="KW-0732">Signal</keyword>
<keyword evidence="13" id="KW-0675">Receptor</keyword>
<keyword evidence="6 8" id="KW-0472">Membrane</keyword>
<comment type="similarity">
    <text evidence="8 9">Belongs to the TonB-dependent receptor family.</text>
</comment>
<dbReference type="Pfam" id="PF07715">
    <property type="entry name" value="Plug"/>
    <property type="match status" value="1"/>
</dbReference>
<dbReference type="SUPFAM" id="SSF56935">
    <property type="entry name" value="Porins"/>
    <property type="match status" value="1"/>
</dbReference>
<evidence type="ECO:0000259" key="11">
    <source>
        <dbReference type="Pfam" id="PF00593"/>
    </source>
</evidence>
<dbReference type="Proteomes" id="UP000218784">
    <property type="component" value="Unassembled WGS sequence"/>
</dbReference>
<evidence type="ECO:0000256" key="5">
    <source>
        <dbReference type="ARBA" id="ARBA00023077"/>
    </source>
</evidence>
<dbReference type="InterPro" id="IPR012910">
    <property type="entry name" value="Plug_dom"/>
</dbReference>
<evidence type="ECO:0000256" key="3">
    <source>
        <dbReference type="ARBA" id="ARBA00022452"/>
    </source>
</evidence>
<keyword evidence="2 8" id="KW-0813">Transport</keyword>
<feature type="chain" id="PRO_5012743026" evidence="10">
    <location>
        <begin position="21"/>
        <end position="676"/>
    </location>
</feature>
<organism evidence="13 14">
    <name type="scientific">Sphingomonas ginsenosidimutans</name>
    <dbReference type="NCBI Taxonomy" id="862134"/>
    <lineage>
        <taxon>Bacteria</taxon>
        <taxon>Pseudomonadati</taxon>
        <taxon>Pseudomonadota</taxon>
        <taxon>Alphaproteobacteria</taxon>
        <taxon>Sphingomonadales</taxon>
        <taxon>Sphingomonadaceae</taxon>
        <taxon>Sphingomonas</taxon>
    </lineage>
</organism>
<feature type="signal peptide" evidence="10">
    <location>
        <begin position="1"/>
        <end position="20"/>
    </location>
</feature>
<keyword evidence="4 8" id="KW-0812">Transmembrane</keyword>
<dbReference type="PROSITE" id="PS52016">
    <property type="entry name" value="TONB_DEPENDENT_REC_3"/>
    <property type="match status" value="1"/>
</dbReference>
<accession>A0A2A4HXP7</accession>
<dbReference type="Gene3D" id="2.40.170.20">
    <property type="entry name" value="TonB-dependent receptor, beta-barrel domain"/>
    <property type="match status" value="1"/>
</dbReference>
<dbReference type="RefSeq" id="WP_096612810.1">
    <property type="nucleotide sequence ID" value="NZ_NWVD01000005.1"/>
</dbReference>
<keyword evidence="7 8" id="KW-0998">Cell outer membrane</keyword>
<comment type="subcellular location">
    <subcellularLocation>
        <location evidence="1 8">Cell outer membrane</location>
        <topology evidence="1 8">Multi-pass membrane protein</topology>
    </subcellularLocation>
</comment>
<protein>
    <submittedName>
        <fullName evidence="13">TonB-dependent receptor</fullName>
    </submittedName>
</protein>
<dbReference type="AlphaFoldDB" id="A0A2A4HXP7"/>
<dbReference type="Gene3D" id="2.170.130.10">
    <property type="entry name" value="TonB-dependent receptor, plug domain"/>
    <property type="match status" value="1"/>
</dbReference>
<evidence type="ECO:0000256" key="4">
    <source>
        <dbReference type="ARBA" id="ARBA00022692"/>
    </source>
</evidence>
<feature type="domain" description="TonB-dependent receptor-like beta-barrel" evidence="11">
    <location>
        <begin position="254"/>
        <end position="645"/>
    </location>
</feature>
<dbReference type="Pfam" id="PF00593">
    <property type="entry name" value="TonB_dep_Rec_b-barrel"/>
    <property type="match status" value="1"/>
</dbReference>
<evidence type="ECO:0000256" key="1">
    <source>
        <dbReference type="ARBA" id="ARBA00004571"/>
    </source>
</evidence>
<evidence type="ECO:0000313" key="13">
    <source>
        <dbReference type="EMBL" id="PCG08455.1"/>
    </source>
</evidence>
<proteinExistence type="inferred from homology"/>
<dbReference type="PANTHER" id="PTHR30069">
    <property type="entry name" value="TONB-DEPENDENT OUTER MEMBRANE RECEPTOR"/>
    <property type="match status" value="1"/>
</dbReference>
<reference evidence="13 14" key="1">
    <citation type="submission" date="2017-09" db="EMBL/GenBank/DDBJ databases">
        <title>Sphingomonas ginsenosidimutans KACC 14949, whole genome shotgun sequence.</title>
        <authorList>
            <person name="Feng G."/>
            <person name="Zhu H."/>
        </authorList>
    </citation>
    <scope>NUCLEOTIDE SEQUENCE [LARGE SCALE GENOMIC DNA]</scope>
    <source>
        <strain evidence="13 14">KACC 14949</strain>
    </source>
</reference>
<evidence type="ECO:0000256" key="9">
    <source>
        <dbReference type="RuleBase" id="RU003357"/>
    </source>
</evidence>
<evidence type="ECO:0000313" key="14">
    <source>
        <dbReference type="Proteomes" id="UP000218784"/>
    </source>
</evidence>
<evidence type="ECO:0000256" key="8">
    <source>
        <dbReference type="PROSITE-ProRule" id="PRU01360"/>
    </source>
</evidence>
<feature type="domain" description="TonB-dependent receptor plug" evidence="12">
    <location>
        <begin position="44"/>
        <end position="149"/>
    </location>
</feature>
<name>A0A2A4HXP7_9SPHN</name>
<dbReference type="PANTHER" id="PTHR30069:SF40">
    <property type="entry name" value="TONB-DEPENDENT RECEPTOR NMB0964-RELATED"/>
    <property type="match status" value="1"/>
</dbReference>
<dbReference type="InterPro" id="IPR037066">
    <property type="entry name" value="Plug_dom_sf"/>
</dbReference>
<dbReference type="GO" id="GO:0009279">
    <property type="term" value="C:cell outer membrane"/>
    <property type="evidence" value="ECO:0007669"/>
    <property type="project" value="UniProtKB-SubCell"/>
</dbReference>
<dbReference type="InterPro" id="IPR039426">
    <property type="entry name" value="TonB-dep_rcpt-like"/>
</dbReference>
<evidence type="ECO:0000256" key="10">
    <source>
        <dbReference type="SAM" id="SignalP"/>
    </source>
</evidence>
<dbReference type="GO" id="GO:0015344">
    <property type="term" value="F:siderophore uptake transmembrane transporter activity"/>
    <property type="evidence" value="ECO:0007669"/>
    <property type="project" value="TreeGrafter"/>
</dbReference>
<evidence type="ECO:0000256" key="6">
    <source>
        <dbReference type="ARBA" id="ARBA00023136"/>
    </source>
</evidence>
<evidence type="ECO:0000259" key="12">
    <source>
        <dbReference type="Pfam" id="PF07715"/>
    </source>
</evidence>
<keyword evidence="5 9" id="KW-0798">TonB box</keyword>
<keyword evidence="3 8" id="KW-1134">Transmembrane beta strand</keyword>
<sequence length="676" mass="71991">MLRRLLTGAALAALPAPALAADERSTESGDQEEIVVTGVFQRDPRDSPSPVSVLTGAALDRSLRPQIGEALARLPGVSSTSFGPNAARPILRGLAGERVRVLTDGIGAFDVSNTSADHAVAIDPLLSERIEVLRGPASLRFGSSAIGGVVNVLDRRIPTAVPDAPVAVQARGSLGSAADERSAGANLGVRLSDRIVMAGGGSLTDTGDLRVGGPVLSDRLRAQARASSDPAIRDLADLSGRLVNTSARTRTAHLGAAFIDTGGDLGAAITRYETDYGLPIRYDLTPGAEQEAVRINAQQWRADLRASVVLPGFFERLSLRAGYADYVHFEGDPVTGTTFANKGIEARAELRQRSHGRWQGVSGVQTFFRDFRAVGAEAFVPPNETTQNGVFTLQEVPIGPVRLEGGGRVEWTGIRSQPAGFDRRFTATSIAGGAFATVTPGVKLGLNLSSTARAPAAEELLADGAHVGTQSYEIGDRRFGIERARGIELVARLSGARWRLDASAYRTRFSGYIYEFDTGQVIDDLPVFRFAQGDATYRGFEVEGQACVVDRPGLMVKVDGLVDAVQATIDGFGPAPRIPPLRLLGGIEGRSDQIGLRAEVEHSTRQTRVTGFETTTPAFSLVNLSADWTPLPNRDLRLTLSASNLFDVVARRHASFLKDYAPLAGRDVRLGVSIRI</sequence>
<gene>
    <name evidence="13" type="ORF">COA17_12255</name>
</gene>
<dbReference type="GO" id="GO:0044718">
    <property type="term" value="P:siderophore transmembrane transport"/>
    <property type="evidence" value="ECO:0007669"/>
    <property type="project" value="TreeGrafter"/>
</dbReference>
<dbReference type="InterPro" id="IPR036942">
    <property type="entry name" value="Beta-barrel_TonB_sf"/>
</dbReference>
<keyword evidence="14" id="KW-1185">Reference proteome</keyword>
<evidence type="ECO:0000256" key="7">
    <source>
        <dbReference type="ARBA" id="ARBA00023237"/>
    </source>
</evidence>
<dbReference type="EMBL" id="NWVD01000005">
    <property type="protein sequence ID" value="PCG08455.1"/>
    <property type="molecule type" value="Genomic_DNA"/>
</dbReference>
<dbReference type="InterPro" id="IPR000531">
    <property type="entry name" value="Beta-barrel_TonB"/>
</dbReference>